<dbReference type="GO" id="GO:0045271">
    <property type="term" value="C:respiratory chain complex I"/>
    <property type="evidence" value="ECO:0007669"/>
    <property type="project" value="InterPro"/>
</dbReference>
<protein>
    <submittedName>
        <fullName evidence="2">NADH dehydrogenase</fullName>
    </submittedName>
</protein>
<dbReference type="InterPro" id="IPR007763">
    <property type="entry name" value="NDUFA12"/>
</dbReference>
<feature type="region of interest" description="Disordered" evidence="1">
    <location>
        <begin position="81"/>
        <end position="103"/>
    </location>
</feature>
<dbReference type="RefSeq" id="WP_055662886.1">
    <property type="nucleotide sequence ID" value="NZ_CYPR01000078.1"/>
</dbReference>
<evidence type="ECO:0000313" key="2">
    <source>
        <dbReference type="EMBL" id="CUH37359.1"/>
    </source>
</evidence>
<dbReference type="GO" id="GO:0006979">
    <property type="term" value="P:response to oxidative stress"/>
    <property type="evidence" value="ECO:0007669"/>
    <property type="project" value="TreeGrafter"/>
</dbReference>
<dbReference type="OrthoDB" id="9795340at2"/>
<proteinExistence type="predicted"/>
<dbReference type="Proteomes" id="UP000049455">
    <property type="component" value="Unassembled WGS sequence"/>
</dbReference>
<reference evidence="2 3" key="1">
    <citation type="submission" date="2015-09" db="EMBL/GenBank/DDBJ databases">
        <authorList>
            <person name="Jackson K.R."/>
            <person name="Lunt B.L."/>
            <person name="Fisher J.N.B."/>
            <person name="Gardner A.V."/>
            <person name="Bailey M.E."/>
            <person name="Deus L.M."/>
            <person name="Earl A.S."/>
            <person name="Gibby P.D."/>
            <person name="Hartmann K.A."/>
            <person name="Liu J.E."/>
            <person name="Manci A.M."/>
            <person name="Nielsen D.A."/>
            <person name="Solomon M.B."/>
            <person name="Breakwell D.P."/>
            <person name="Burnett S.H."/>
            <person name="Grose J.H."/>
        </authorList>
    </citation>
    <scope>NUCLEOTIDE SEQUENCE [LARGE SCALE GENOMIC DNA]</scope>
    <source>
        <strain evidence="2 3">CECT 7799</strain>
    </source>
</reference>
<evidence type="ECO:0000256" key="1">
    <source>
        <dbReference type="SAM" id="MobiDB-lite"/>
    </source>
</evidence>
<dbReference type="NCBIfam" id="NF006040">
    <property type="entry name" value="PRK08183.1"/>
    <property type="match status" value="1"/>
</dbReference>
<dbReference type="Pfam" id="PF05071">
    <property type="entry name" value="NDUFA12"/>
    <property type="match status" value="1"/>
</dbReference>
<organism evidence="2 3">
    <name type="scientific">Jannaschia seosinensis</name>
    <dbReference type="NCBI Taxonomy" id="313367"/>
    <lineage>
        <taxon>Bacteria</taxon>
        <taxon>Pseudomonadati</taxon>
        <taxon>Pseudomonadota</taxon>
        <taxon>Alphaproteobacteria</taxon>
        <taxon>Rhodobacterales</taxon>
        <taxon>Roseobacteraceae</taxon>
        <taxon>Jannaschia</taxon>
    </lineage>
</organism>
<dbReference type="PANTHER" id="PTHR12910">
    <property type="entry name" value="NADH-UBIQUINONE OXIDOREDUCTASE SUBUNIT B17.2"/>
    <property type="match status" value="1"/>
</dbReference>
<evidence type="ECO:0000313" key="3">
    <source>
        <dbReference type="Proteomes" id="UP000049455"/>
    </source>
</evidence>
<name>A0A0M7B9F4_9RHOB</name>
<dbReference type="PANTHER" id="PTHR12910:SF2">
    <property type="entry name" value="NADH DEHYDROGENASE [UBIQUINONE] 1 ALPHA SUBCOMPLEX SUBUNIT 12"/>
    <property type="match status" value="1"/>
</dbReference>
<sequence>MAGFFKRLVGWWDGQSFGTLLWTKRFGHEVGRDEAGNVYYRNADDTRRWVHYAGDNDASRVPPEWYGWLHKVFKLPPTREPLPHQSWEKSHQPNLTGSDGAFFRRGSLRRADVKPAADYEAWTPE</sequence>
<gene>
    <name evidence="2" type="ORF">JSE7799_01288</name>
</gene>
<dbReference type="EMBL" id="CYPR01000078">
    <property type="protein sequence ID" value="CUH37359.1"/>
    <property type="molecule type" value="Genomic_DNA"/>
</dbReference>
<keyword evidence="3" id="KW-1185">Reference proteome</keyword>
<accession>A0A0M7B9F4</accession>
<dbReference type="AlphaFoldDB" id="A0A0M7B9F4"/>
<dbReference type="STRING" id="313367.JSE7799_01288"/>